<keyword evidence="2" id="KW-0812">Transmembrane</keyword>
<keyword evidence="4" id="KW-1185">Reference proteome</keyword>
<feature type="compositionally biased region" description="Basic residues" evidence="1">
    <location>
        <begin position="166"/>
        <end position="180"/>
    </location>
</feature>
<name>A0ABR1E7I1_NECAM</name>
<evidence type="ECO:0000256" key="1">
    <source>
        <dbReference type="SAM" id="MobiDB-lite"/>
    </source>
</evidence>
<gene>
    <name evidence="3" type="primary">Necator_chrV.g20873</name>
    <name evidence="3" type="ORF">RB195_016080</name>
</gene>
<sequence>MNISAFREIWKSSPEYTTRGSYHKCFRQNFTDKFVTQPGDDTDTETTVISTEESTSEKAQTTPLDQTRKDEKSTGNTGTTTEPEPINLFSTTEIHPDSLEGSNGRSLDEDDDSNIDFIIFVILSIVAAILLIAIIPILIGCLVIKSKRDRRRRTRKASAGSMAGKPPKRKGHRARKSGRR</sequence>
<feature type="compositionally biased region" description="Low complexity" evidence="1">
    <location>
        <begin position="74"/>
        <end position="87"/>
    </location>
</feature>
<comment type="caution">
    <text evidence="3">The sequence shown here is derived from an EMBL/GenBank/DDBJ whole genome shotgun (WGS) entry which is preliminary data.</text>
</comment>
<keyword evidence="2" id="KW-1133">Transmembrane helix</keyword>
<evidence type="ECO:0000256" key="2">
    <source>
        <dbReference type="SAM" id="Phobius"/>
    </source>
</evidence>
<protein>
    <submittedName>
        <fullName evidence="3">Uncharacterized protein</fullName>
    </submittedName>
</protein>
<evidence type="ECO:0000313" key="4">
    <source>
        <dbReference type="Proteomes" id="UP001303046"/>
    </source>
</evidence>
<keyword evidence="2" id="KW-0472">Membrane</keyword>
<dbReference type="Proteomes" id="UP001303046">
    <property type="component" value="Unassembled WGS sequence"/>
</dbReference>
<evidence type="ECO:0000313" key="3">
    <source>
        <dbReference type="EMBL" id="KAK6758639.1"/>
    </source>
</evidence>
<proteinExistence type="predicted"/>
<feature type="region of interest" description="Disordered" evidence="1">
    <location>
        <begin position="150"/>
        <end position="180"/>
    </location>
</feature>
<accession>A0ABR1E7I1</accession>
<feature type="transmembrane region" description="Helical" evidence="2">
    <location>
        <begin position="117"/>
        <end position="144"/>
    </location>
</feature>
<reference evidence="3 4" key="1">
    <citation type="submission" date="2023-08" db="EMBL/GenBank/DDBJ databases">
        <title>A Necator americanus chromosomal reference genome.</title>
        <authorList>
            <person name="Ilik V."/>
            <person name="Petrzelkova K.J."/>
            <person name="Pardy F."/>
            <person name="Fuh T."/>
            <person name="Niatou-Singa F.S."/>
            <person name="Gouil Q."/>
            <person name="Baker L."/>
            <person name="Ritchie M.E."/>
            <person name="Jex A.R."/>
            <person name="Gazzola D."/>
            <person name="Li H."/>
            <person name="Toshio Fujiwara R."/>
            <person name="Zhan B."/>
            <person name="Aroian R.V."/>
            <person name="Pafco B."/>
            <person name="Schwarz E.M."/>
        </authorList>
    </citation>
    <scope>NUCLEOTIDE SEQUENCE [LARGE SCALE GENOMIC DNA]</scope>
    <source>
        <strain evidence="3 4">Aroian</strain>
        <tissue evidence="3">Whole animal</tissue>
    </source>
</reference>
<dbReference type="EMBL" id="JAVFWL010000005">
    <property type="protein sequence ID" value="KAK6758639.1"/>
    <property type="molecule type" value="Genomic_DNA"/>
</dbReference>
<feature type="region of interest" description="Disordered" evidence="1">
    <location>
        <begin position="33"/>
        <end position="107"/>
    </location>
</feature>
<organism evidence="3 4">
    <name type="scientific">Necator americanus</name>
    <name type="common">Human hookworm</name>
    <dbReference type="NCBI Taxonomy" id="51031"/>
    <lineage>
        <taxon>Eukaryota</taxon>
        <taxon>Metazoa</taxon>
        <taxon>Ecdysozoa</taxon>
        <taxon>Nematoda</taxon>
        <taxon>Chromadorea</taxon>
        <taxon>Rhabditida</taxon>
        <taxon>Rhabditina</taxon>
        <taxon>Rhabditomorpha</taxon>
        <taxon>Strongyloidea</taxon>
        <taxon>Ancylostomatidae</taxon>
        <taxon>Bunostominae</taxon>
        <taxon>Necator</taxon>
    </lineage>
</organism>